<accession>A0A1Q9A9Q8</accession>
<dbReference type="STRING" id="887144.BJF91_16160"/>
<dbReference type="Proteomes" id="UP000185598">
    <property type="component" value="Unassembled WGS sequence"/>
</dbReference>
<proteinExistence type="predicted"/>
<evidence type="ECO:0000313" key="1">
    <source>
        <dbReference type="EMBL" id="OLP51572.1"/>
    </source>
</evidence>
<dbReference type="AlphaFoldDB" id="A0A1Q9A9Q8"/>
<dbReference type="EMBL" id="MKIN01000019">
    <property type="protein sequence ID" value="OLP51572.1"/>
    <property type="molecule type" value="Genomic_DNA"/>
</dbReference>
<name>A0A1Q9A9Q8_9HYPH</name>
<sequence>MEPEPPPEELFPAEPLPLLDEAPLLEPLDDVPEPPFAPPPLPPADCAKADVAIPRVKSDTAINFMVMDVSSCFMLTCFKSQQHEIVPTKALYL</sequence>
<organism evidence="1 2">
    <name type="scientific">Allorhizobium taibaishanense</name>
    <dbReference type="NCBI Taxonomy" id="887144"/>
    <lineage>
        <taxon>Bacteria</taxon>
        <taxon>Pseudomonadati</taxon>
        <taxon>Pseudomonadota</taxon>
        <taxon>Alphaproteobacteria</taxon>
        <taxon>Hyphomicrobiales</taxon>
        <taxon>Rhizobiaceae</taxon>
        <taxon>Rhizobium/Agrobacterium group</taxon>
        <taxon>Allorhizobium</taxon>
    </lineage>
</organism>
<reference evidence="1 2" key="1">
    <citation type="submission" date="2016-09" db="EMBL/GenBank/DDBJ databases">
        <title>Rhizobium oryziradicis sp. nov., isolated from the root of rice.</title>
        <authorList>
            <person name="Zhao J."/>
            <person name="Zhang X."/>
        </authorList>
    </citation>
    <scope>NUCLEOTIDE SEQUENCE [LARGE SCALE GENOMIC DNA]</scope>
    <source>
        <strain evidence="1 2">14971</strain>
    </source>
</reference>
<evidence type="ECO:0000313" key="2">
    <source>
        <dbReference type="Proteomes" id="UP000185598"/>
    </source>
</evidence>
<comment type="caution">
    <text evidence="1">The sequence shown here is derived from an EMBL/GenBank/DDBJ whole genome shotgun (WGS) entry which is preliminary data.</text>
</comment>
<protein>
    <submittedName>
        <fullName evidence="1">Uncharacterized protein</fullName>
    </submittedName>
</protein>
<keyword evidence="2" id="KW-1185">Reference proteome</keyword>
<gene>
    <name evidence="1" type="ORF">BJF91_16160</name>
</gene>